<keyword evidence="6" id="KW-0862">Zinc</keyword>
<keyword evidence="2" id="KW-0547">Nucleotide-binding</keyword>
<comment type="caution">
    <text evidence="8">The sequence shown here is derived from an EMBL/GenBank/DDBJ whole genome shotgun (WGS) entry which is preliminary data.</text>
</comment>
<dbReference type="PANTHER" id="PTHR43788:SF9">
    <property type="entry name" value="HELICASE WITH ZINC FINGER DOMAIN 2"/>
    <property type="match status" value="1"/>
</dbReference>
<evidence type="ECO:0000256" key="4">
    <source>
        <dbReference type="ARBA" id="ARBA00022806"/>
    </source>
</evidence>
<evidence type="ECO:0000313" key="9">
    <source>
        <dbReference type="Proteomes" id="UP001174136"/>
    </source>
</evidence>
<dbReference type="GO" id="GO:0003723">
    <property type="term" value="F:RNA binding"/>
    <property type="evidence" value="ECO:0007669"/>
    <property type="project" value="InterPro"/>
</dbReference>
<dbReference type="EMBL" id="JAOPHQ010000451">
    <property type="protein sequence ID" value="KAK0154506.1"/>
    <property type="molecule type" value="Genomic_DNA"/>
</dbReference>
<dbReference type="InterPro" id="IPR050534">
    <property type="entry name" value="Coronavir_polyprotein_1ab"/>
</dbReference>
<dbReference type="InterPro" id="IPR012340">
    <property type="entry name" value="NA-bd_OB-fold"/>
</dbReference>
<dbReference type="SMART" id="SM00955">
    <property type="entry name" value="RNB"/>
    <property type="match status" value="1"/>
</dbReference>
<dbReference type="Pfam" id="PF13086">
    <property type="entry name" value="AAA_11"/>
    <property type="match status" value="2"/>
</dbReference>
<evidence type="ECO:0000313" key="8">
    <source>
        <dbReference type="EMBL" id="KAK0154506.1"/>
    </source>
</evidence>
<reference evidence="8" key="1">
    <citation type="journal article" date="2023" name="Front. Mar. Sci.">
        <title>A new Merluccius polli reference genome to investigate the effects of global change in West African waters.</title>
        <authorList>
            <person name="Mateo J.L."/>
            <person name="Blanco-Fernandez C."/>
            <person name="Garcia-Vazquez E."/>
            <person name="Machado-Schiaffino G."/>
        </authorList>
    </citation>
    <scope>NUCLEOTIDE SEQUENCE</scope>
    <source>
        <strain evidence="8">C29</strain>
        <tissue evidence="8">Fin</tissue>
    </source>
</reference>
<dbReference type="GO" id="GO:0043139">
    <property type="term" value="F:5'-3' DNA helicase activity"/>
    <property type="evidence" value="ECO:0007669"/>
    <property type="project" value="TreeGrafter"/>
</dbReference>
<dbReference type="Pfam" id="PF13087">
    <property type="entry name" value="AAA_12"/>
    <property type="match status" value="1"/>
</dbReference>
<proteinExistence type="inferred from homology"/>
<dbReference type="Pfam" id="PF25049">
    <property type="entry name" value="OB_HELZ2"/>
    <property type="match status" value="1"/>
</dbReference>
<evidence type="ECO:0000256" key="2">
    <source>
        <dbReference type="ARBA" id="ARBA00022741"/>
    </source>
</evidence>
<evidence type="ECO:0000256" key="6">
    <source>
        <dbReference type="PROSITE-ProRule" id="PRU00723"/>
    </source>
</evidence>
<dbReference type="InterPro" id="IPR056787">
    <property type="entry name" value="OB_HELZ2"/>
</dbReference>
<dbReference type="InterPro" id="IPR041677">
    <property type="entry name" value="DNA2/NAM7_AAA_11"/>
</dbReference>
<dbReference type="InterPro" id="IPR000571">
    <property type="entry name" value="Znf_CCCH"/>
</dbReference>
<sequence length="2361" mass="268476">MNNLLSTHDLKVVCSTCAIRANEISYTLESIVHQCARNLLLGRAKGSIKWRPISRRPEFPTPSKYDVCWHYVEGSGCTKHKNRCTFARSVEEAAVWNFEKQQRLDHSSLCSFLGQTEGDPLGCTVVGQGQLESLDDVLKRFDLKGVCSTCSNKENDITYTVKIVSHPCQQNLFLARFKGSHIWRPVADRPAGIRCGQNVVYQVCQYFQEGFGCMRHGPSCTFARSTEEACLWNFVKHTNMDNNTILQHANDRNSVMPEEAARNILKEFSGKFLELCQDCFLSSPQKLTMRSGDTTCAAADTGAHTWQPILVHHVSEHRGKEVYHKVRLLSPSCTFEYCSHVSQGKPCWHEVTNCHSAHSEVEMAVWRAESGKLTDTIRPQLLRLSQEQEQEQQSDGGGVAAFYCKACLLTLTSEERFLQHCATLEHAQIITGDTSTQWETRPPPCNHREDFGLCDRPNTCEYGDRCVKAHSKEELREWQMRTKEEKEIRDHIDAQGLMSYAERLRKEYTHCSNEANTVISEQVDDVSVTCEEELLVEFEKTNVKFQWNFQVDTERLLEHVALLKNEPGASFSLNGITSEPVCSYSLGKRFHNTDTQTYDITVSFASAVPGFYEQWLVLDFDMRPVLLRKLKVRVGARSPALSEESTTSCGVSFQPLERWHQENKVIIPCVDLTEEQDDLLKKYKPPQTGFGLHAVGDSQTPLNAESYREKMHNFLYREEQAENELVSRIGVRGEMTTSENLQMQYAGTVFANHGELFCTVSTPFNLTPDTPEGCVLKRSIRSGLIAPLCPKDHGSKVYEAIILKDTKNKIHLKLSKRCCSDLQLKTGETHQMELQFQLDRLPFCEMHKAIDLLPDTKMVLPDLDKCEVPMNSTQCHHLNVKQQAAVDFIIGTSHSRKCVAPLLIYGPFGTGKTFTLATAARELTRDPKNKVLICTYTNSSADLYVKDHFHSFIIKGNCGIKPIRIKSKHSSLRATDETTLKYCLLSKSRTYFLRPTKNELDSHKIVITTSMTAKRFHDLNLPKGYFTHILIDEASQMLECEALIPLGLAGPSTRVVLAGDHMQMGPKLFSVDDHQRSNYTLLNRLFHYYHGQNSDVAQKSRIIFNENYRSTKEIVDFVSTHFYVGKGDIIKCGKTVPAGPNDHSLKFHHVQGDCQLHTVSMSWFNNAEVNKVVEVVEDIARQWPLTWGPRDLSSICVLSEGWQVRKIRTALVRTNLETVTVENFQNVQGKQFRAVIINSVQTCGSLTTAHLPGMELLNDARVFNTAMTRAQSLVVVVGDAAALCCFGKSSRIWKCYIDHCISKNSLEPKHLTKNVFERVIEDISRFHRPEHSESCDVKDVILQQLKEEYDKCEMDSDEDSLDGGPNDGKKYSHNTVGNTNHLQLCKSRPSDYKHGQLVTGSSNSGYVIPFDSPTKRIYLKGRKNLGHAFNGDEVVVERFSSDGIEQHRVLDIIYRADSNNVFVCTIEDPEPYKQTQGQSKFLRNIMVPIVQNSPKICTLILQTNWKKFPVWKQVDGHWRIETYHNFDEDLTQNHVFMVQVIGWKDGCIFPLGKVIEILPAGRSLEAGQRILNQEFKVTPTKFDSYCQLDKEGSASTLNRKDLREITTFTVDPKNAADLDDAISIRDDEKQYEVGVHIADVASFVSLGGTLDEKAREKGATYYRGKNEPCHMFPKDLIKNWSLLPGHDRKVVSLMVKVNKETNKIIGEPTFQLSLIRSDRRLSYEDTEDIICQNIGHGTVEDCVMVAYHFAKAQRKSRLSLGDWAYAQTDKERVPGKRKAHLMIEELNVWFNTEASKMLTTTEDTQNCTPLRCQAAPDQKKVQKFKETYGELVPLSFYVRNKVGHDQQVTEGQQFANSKSFCVLTKVWNDIQAAAREGSDIDKIVDLIAADDIYPQLMPVLKEFKECLKKAYVIRSTSSPMAKVGHYSLNLKSYTQASSPIRRYIDVVLQRLLHTVICGTPVKYSTREIDMLCEQFEHTMKSANDYEKKAEMINLAVNVKKHNVSKLAIIVCTDKERECFRVSFPFDKDVFPDSLPIMYTDLQLEDQPVYDKKSKCMTLKWKKRVYTFANVKIKAGVRRLQNSKYCTEIPATTWKAIVKAVQDENWKEMKSIILEAKTIQLEPTWKTKPSGKVSDLEDNPCTLEEQHYIEVQLKPGDILQLQMTSEVKKGFLTPTVQLMSLNDNLEICIDHAHSPITSFSKCAMSRTKGKYLNTDEYIAVWKPLCEMESADTAVSEGDSIIIEDLVVNFQDGTQLKGSFNLPLTHIKEWAIECNLAECLLCIRKSGLKPDLKQSYSKEVDPSTFTWVVHGVTEKVEDIKIEKVKNRKVYFYVSHRPMEIVPDCVFQNTTFTVELIPKLLPDM</sequence>
<evidence type="ECO:0000259" key="7">
    <source>
        <dbReference type="PROSITE" id="PS50103"/>
    </source>
</evidence>
<dbReference type="GO" id="GO:0005524">
    <property type="term" value="F:ATP binding"/>
    <property type="evidence" value="ECO:0007669"/>
    <property type="project" value="UniProtKB-KW"/>
</dbReference>
<dbReference type="PROSITE" id="PS50103">
    <property type="entry name" value="ZF_C3H1"/>
    <property type="match status" value="1"/>
</dbReference>
<keyword evidence="9" id="KW-1185">Reference proteome</keyword>
<accession>A0AA47P7Y9</accession>
<keyword evidence="6" id="KW-0479">Metal-binding</keyword>
<evidence type="ECO:0000256" key="3">
    <source>
        <dbReference type="ARBA" id="ARBA00022801"/>
    </source>
</evidence>
<keyword evidence="3" id="KW-0378">Hydrolase</keyword>
<dbReference type="Proteomes" id="UP001174136">
    <property type="component" value="Unassembled WGS sequence"/>
</dbReference>
<dbReference type="InterPro" id="IPR001900">
    <property type="entry name" value="RNase_II/R"/>
</dbReference>
<feature type="domain" description="C3H1-type" evidence="7">
    <location>
        <begin position="439"/>
        <end position="473"/>
    </location>
</feature>
<dbReference type="Pfam" id="PF00773">
    <property type="entry name" value="RNB"/>
    <property type="match status" value="1"/>
</dbReference>
<dbReference type="FunFam" id="3.40.50.300:FF:001373">
    <property type="entry name" value="Helicase with zinc finger domain 2"/>
    <property type="match status" value="1"/>
</dbReference>
<dbReference type="PANTHER" id="PTHR43788">
    <property type="entry name" value="DNA2/NAM7 HELICASE FAMILY MEMBER"/>
    <property type="match status" value="1"/>
</dbReference>
<name>A0AA47P7Y9_MERPO</name>
<dbReference type="Gene3D" id="3.40.50.300">
    <property type="entry name" value="P-loop containing nucleotide triphosphate hydrolases"/>
    <property type="match status" value="2"/>
</dbReference>
<keyword evidence="4 8" id="KW-0347">Helicase</keyword>
<keyword evidence="5" id="KW-0067">ATP-binding</keyword>
<feature type="zinc finger region" description="C3H1-type" evidence="6">
    <location>
        <begin position="439"/>
        <end position="473"/>
    </location>
</feature>
<dbReference type="InterPro" id="IPR041679">
    <property type="entry name" value="DNA2/NAM7-like_C"/>
</dbReference>
<dbReference type="SUPFAM" id="SSF52540">
    <property type="entry name" value="P-loop containing nucleoside triphosphate hydrolases"/>
    <property type="match status" value="1"/>
</dbReference>
<evidence type="ECO:0000256" key="5">
    <source>
        <dbReference type="ARBA" id="ARBA00022840"/>
    </source>
</evidence>
<dbReference type="CDD" id="cd18808">
    <property type="entry name" value="SF1_C_Upf1"/>
    <property type="match status" value="1"/>
</dbReference>
<evidence type="ECO:0000256" key="1">
    <source>
        <dbReference type="ARBA" id="ARBA00007913"/>
    </source>
</evidence>
<comment type="similarity">
    <text evidence="1">Belongs to the DNA2/NAM7 helicase family.</text>
</comment>
<dbReference type="GO" id="GO:0016787">
    <property type="term" value="F:hydrolase activity"/>
    <property type="evidence" value="ECO:0007669"/>
    <property type="project" value="UniProtKB-KW"/>
</dbReference>
<dbReference type="InterPro" id="IPR027417">
    <property type="entry name" value="P-loop_NTPase"/>
</dbReference>
<dbReference type="GO" id="GO:0004540">
    <property type="term" value="F:RNA nuclease activity"/>
    <property type="evidence" value="ECO:0007669"/>
    <property type="project" value="InterPro"/>
</dbReference>
<dbReference type="SUPFAM" id="SSF50249">
    <property type="entry name" value="Nucleic acid-binding proteins"/>
    <property type="match status" value="2"/>
</dbReference>
<dbReference type="GO" id="GO:0008270">
    <property type="term" value="F:zinc ion binding"/>
    <property type="evidence" value="ECO:0007669"/>
    <property type="project" value="UniProtKB-KW"/>
</dbReference>
<protein>
    <submittedName>
        <fullName evidence="8">Helicase with zinc finger domain 2</fullName>
    </submittedName>
</protein>
<organism evidence="8 9">
    <name type="scientific">Merluccius polli</name>
    <name type="common">Benguela hake</name>
    <name type="synonym">Merluccius cadenati</name>
    <dbReference type="NCBI Taxonomy" id="89951"/>
    <lineage>
        <taxon>Eukaryota</taxon>
        <taxon>Metazoa</taxon>
        <taxon>Chordata</taxon>
        <taxon>Craniata</taxon>
        <taxon>Vertebrata</taxon>
        <taxon>Euteleostomi</taxon>
        <taxon>Actinopterygii</taxon>
        <taxon>Neopterygii</taxon>
        <taxon>Teleostei</taxon>
        <taxon>Neoteleostei</taxon>
        <taxon>Acanthomorphata</taxon>
        <taxon>Zeiogadaria</taxon>
        <taxon>Gadariae</taxon>
        <taxon>Gadiformes</taxon>
        <taxon>Gadoidei</taxon>
        <taxon>Merlucciidae</taxon>
        <taxon>Merluccius</taxon>
    </lineage>
</organism>
<gene>
    <name evidence="8" type="primary">Helz2</name>
    <name evidence="8" type="ORF">N1851_003390</name>
</gene>
<dbReference type="InterPro" id="IPR047187">
    <property type="entry name" value="SF1_C_Upf1"/>
</dbReference>
<keyword evidence="6" id="KW-0863">Zinc-finger</keyword>